<feature type="region of interest" description="Disordered" evidence="1">
    <location>
        <begin position="400"/>
        <end position="453"/>
    </location>
</feature>
<feature type="region of interest" description="Disordered" evidence="1">
    <location>
        <begin position="162"/>
        <end position="186"/>
    </location>
</feature>
<gene>
    <name evidence="2" type="ORF">TDIB3V08_LOCUS2652</name>
</gene>
<reference evidence="2" key="1">
    <citation type="submission" date="2020-11" db="EMBL/GenBank/DDBJ databases">
        <authorList>
            <person name="Tran Van P."/>
        </authorList>
    </citation>
    <scope>NUCLEOTIDE SEQUENCE</scope>
</reference>
<feature type="compositionally biased region" description="Low complexity" evidence="1">
    <location>
        <begin position="318"/>
        <end position="341"/>
    </location>
</feature>
<feature type="compositionally biased region" description="Basic and acidic residues" evidence="1">
    <location>
        <begin position="442"/>
        <end position="453"/>
    </location>
</feature>
<dbReference type="AlphaFoldDB" id="A0A7R8VEI6"/>
<feature type="region of interest" description="Disordered" evidence="1">
    <location>
        <begin position="309"/>
        <end position="341"/>
    </location>
</feature>
<accession>A0A7R8VEI6</accession>
<dbReference type="EMBL" id="OA565098">
    <property type="protein sequence ID" value="CAD7196301.1"/>
    <property type="molecule type" value="Genomic_DNA"/>
</dbReference>
<name>A0A7R8VEI6_TIMDO</name>
<organism evidence="2">
    <name type="scientific">Timema douglasi</name>
    <name type="common">Walking stick</name>
    <dbReference type="NCBI Taxonomy" id="61478"/>
    <lineage>
        <taxon>Eukaryota</taxon>
        <taxon>Metazoa</taxon>
        <taxon>Ecdysozoa</taxon>
        <taxon>Arthropoda</taxon>
        <taxon>Hexapoda</taxon>
        <taxon>Insecta</taxon>
        <taxon>Pterygota</taxon>
        <taxon>Neoptera</taxon>
        <taxon>Polyneoptera</taxon>
        <taxon>Phasmatodea</taxon>
        <taxon>Timematodea</taxon>
        <taxon>Timematoidea</taxon>
        <taxon>Timematidae</taxon>
        <taxon>Timema</taxon>
    </lineage>
</organism>
<sequence>MNVNLGWEVGSGEQEVYRHFHGGRVENRLEKITLSTPDCDHTMQQSSIIILVYCESSALDHDTIEADRMKDGVSAGVRHVDPVLRRACLAAPLLHSSPTAALPLHVDGDSVPPASATTASTQETLFNPHGVRVTSIAPKKPWSYCTNHKTFELTPSHVTWTSKEFDSGDSSPRSRRRGGERGSSSIGGCTLGVGQVKGRITAVCIYSGFEEWSRLIVSRSDTCICSRVCQLFTSAAGAMEMKVVTLLTCLVACSQGGLLRVPRVYNALITSNERLLPSRAYPVSSPLLAFYPVITDPYLALPPEGRYLAAPPSTPGDSTPAPESEDTTTTTTPAPASSTTAAVPVSEPFLVPLGSPYSAPLTLPFSYYSPLSYSPFSYYPSFLSYSYLPGYEAFPLSAGHEKQTPTIPEPENSVKNNKPKENSAIPDVLPPSPSGGTVAPSEEGKDSAPVKAS</sequence>
<proteinExistence type="predicted"/>
<evidence type="ECO:0000313" key="2">
    <source>
        <dbReference type="EMBL" id="CAD7196301.1"/>
    </source>
</evidence>
<evidence type="ECO:0000256" key="1">
    <source>
        <dbReference type="SAM" id="MobiDB-lite"/>
    </source>
</evidence>
<protein>
    <submittedName>
        <fullName evidence="2">Uncharacterized protein</fullName>
    </submittedName>
</protein>